<organism evidence="4 5">
    <name type="scientific">Bacteroides reticulotermitis JCM 10512</name>
    <dbReference type="NCBI Taxonomy" id="1445607"/>
    <lineage>
        <taxon>Bacteria</taxon>
        <taxon>Pseudomonadati</taxon>
        <taxon>Bacteroidota</taxon>
        <taxon>Bacteroidia</taxon>
        <taxon>Bacteroidales</taxon>
        <taxon>Bacteroidaceae</taxon>
        <taxon>Bacteroides</taxon>
    </lineage>
</organism>
<comment type="subcellular location">
    <subcellularLocation>
        <location evidence="1">Cell envelope</location>
    </subcellularLocation>
</comment>
<evidence type="ECO:0000256" key="2">
    <source>
        <dbReference type="ARBA" id="ARBA00022729"/>
    </source>
</evidence>
<evidence type="ECO:0000256" key="1">
    <source>
        <dbReference type="ARBA" id="ARBA00004196"/>
    </source>
</evidence>
<dbReference type="GO" id="GO:0030313">
    <property type="term" value="C:cell envelope"/>
    <property type="evidence" value="ECO:0007669"/>
    <property type="project" value="UniProtKB-SubCell"/>
</dbReference>
<reference evidence="4 5" key="1">
    <citation type="journal article" date="2014" name="Genome Announc.">
        <title>Draft Genome Sequence of Bacteroides reticulotermitis Strain JCM 10512T, Isolated from the Gut of a Termite.</title>
        <authorList>
            <person name="Yuki M."/>
            <person name="Oshima K."/>
            <person name="Suda W."/>
            <person name="Sakamoto M."/>
            <person name="Iida T."/>
            <person name="Hattori M."/>
            <person name="Ohkuma M."/>
        </authorList>
    </citation>
    <scope>NUCLEOTIDE SEQUENCE [LARGE SCALE GENOMIC DNA]</scope>
    <source>
        <strain evidence="4 5">JCM 10512</strain>
    </source>
</reference>
<gene>
    <name evidence="4" type="ORF">JCM10512_4094</name>
</gene>
<dbReference type="InterPro" id="IPR032675">
    <property type="entry name" value="LRR_dom_sf"/>
</dbReference>
<dbReference type="AlphaFoldDB" id="W4UYT1"/>
<dbReference type="STRING" id="1445607.JCM10512_4094"/>
<evidence type="ECO:0000313" key="4">
    <source>
        <dbReference type="EMBL" id="GAE85644.1"/>
    </source>
</evidence>
<dbReference type="RefSeq" id="WP_148298438.1">
    <property type="nucleotide sequence ID" value="NZ_BAIV01000029.1"/>
</dbReference>
<dbReference type="PANTHER" id="PTHR31018">
    <property type="entry name" value="SPORULATION-SPECIFIC PROTEIN-RELATED"/>
    <property type="match status" value="1"/>
</dbReference>
<dbReference type="SUPFAM" id="SSF52058">
    <property type="entry name" value="L domain-like"/>
    <property type="match status" value="1"/>
</dbReference>
<evidence type="ECO:0008006" key="6">
    <source>
        <dbReference type="Google" id="ProtNLM"/>
    </source>
</evidence>
<protein>
    <recommendedName>
        <fullName evidence="6">Receptor L-domain domain-containing protein</fullName>
    </recommendedName>
</protein>
<evidence type="ECO:0000256" key="3">
    <source>
        <dbReference type="ARBA" id="ARBA00023180"/>
    </source>
</evidence>
<keyword evidence="2" id="KW-0732">Signal</keyword>
<evidence type="ECO:0000313" key="5">
    <source>
        <dbReference type="Proteomes" id="UP000019131"/>
    </source>
</evidence>
<comment type="caution">
    <text evidence="4">The sequence shown here is derived from an EMBL/GenBank/DDBJ whole genome shotgun (WGS) entry which is preliminary data.</text>
</comment>
<proteinExistence type="predicted"/>
<sequence length="632" mass="68539">MTLNILGKTFLSVLCAVTLFTGCSDDDDNSPFVGLDNNMLSFSLTQGVTTWQAAIDDNEIVITVPEGTELAGATATYRLSEQAAIFPDPAGINLWNEEQQFVVKSYNQTRRTYKYTIQYTPVSEVANITLNSQAEVDAFGTHGVTAIEGSLFIGLTENTTDPIMNLNGLSKLTEVMGQLQIGQYYQGEYLDGLAKIKRAGSILITTVGTGVAKNLKSVSFPALTLIRRDLNLYNGKQIESLSMPLLKTILGNSEIQETSITSFNMNSLQQVGGSIIFNSNQLTDLEFPDLESIGDQLYLYASTSGAGFPKLTTINLPILGTCSRIRFEGAESLETLRIPKLKALSTLSFQKSLSFTDINTTIKDLESIETLTLSSTSVLQLDATGKTIEKLTISPNGTDQFTLTGKDTFGDIEFANNNQAPLPILVGINTIANYSIRTARGSVSLDGVKAITGSLSTSPVTMNVLDELLLPDLESVGSIKTHLGSNGVATRLNAPKLTEVTGSLALTVNTSQADLSYINLPVLSKVGGELNIAGKTTSQQTITQINCFPKLSSVGEVTIKGFKKLFNFSPFKPMIEQVSKWTVTYCGSNPTLQQMKDSPTGILAIIKKQTYEKKSPFLCCLRTYRSVRQLYE</sequence>
<dbReference type="Proteomes" id="UP000019131">
    <property type="component" value="Unassembled WGS sequence"/>
</dbReference>
<dbReference type="SUPFAM" id="SSF52047">
    <property type="entry name" value="RNI-like"/>
    <property type="match status" value="1"/>
</dbReference>
<dbReference type="OrthoDB" id="1098431at2"/>
<name>W4UYT1_9BACE</name>
<dbReference type="Gene3D" id="2.60.40.2340">
    <property type="match status" value="1"/>
</dbReference>
<keyword evidence="5" id="KW-1185">Reference proteome</keyword>
<dbReference type="PANTHER" id="PTHR31018:SF3">
    <property type="entry name" value="RECEPTOR PROTEIN-TYROSINE KINASE"/>
    <property type="match status" value="1"/>
</dbReference>
<dbReference type="Gene3D" id="3.80.10.10">
    <property type="entry name" value="Ribonuclease Inhibitor"/>
    <property type="match status" value="1"/>
</dbReference>
<dbReference type="InterPro" id="IPR051648">
    <property type="entry name" value="CWI-Assembly_Regulator"/>
</dbReference>
<dbReference type="EMBL" id="BAIV01000029">
    <property type="protein sequence ID" value="GAE85644.1"/>
    <property type="molecule type" value="Genomic_DNA"/>
</dbReference>
<accession>W4UYT1</accession>
<keyword evidence="3" id="KW-0325">Glycoprotein</keyword>